<evidence type="ECO:0000313" key="2">
    <source>
        <dbReference type="Proteomes" id="UP000252378"/>
    </source>
</evidence>
<protein>
    <recommendedName>
        <fullName evidence="3">Homeodomain phBC6A51-type domain-containing protein</fullName>
    </recommendedName>
</protein>
<sequence length="142" mass="14754">MIAETLTPNQRKALAALLTNPTTAAAARACGLSDRVITKYKTLPQFAAALAEGREAQLSEAVNSLAASYGAAVGTLRSIAENPKEQAQARVNAAKALLDYGLRFSEASSGGSAMRVVFVDDIPGAPLPAPRNQEEAQPDADT</sequence>
<evidence type="ECO:0000313" key="1">
    <source>
        <dbReference type="EMBL" id="RCH44746.1"/>
    </source>
</evidence>
<dbReference type="Proteomes" id="UP000252378">
    <property type="component" value="Unassembled WGS sequence"/>
</dbReference>
<proteinExistence type="predicted"/>
<dbReference type="AlphaFoldDB" id="A0A367G3S3"/>
<organism evidence="1 2">
    <name type="scientific">Faecalibacterium prausnitzii</name>
    <dbReference type="NCBI Taxonomy" id="853"/>
    <lineage>
        <taxon>Bacteria</taxon>
        <taxon>Bacillati</taxon>
        <taxon>Bacillota</taxon>
        <taxon>Clostridia</taxon>
        <taxon>Eubacteriales</taxon>
        <taxon>Oscillospiraceae</taxon>
        <taxon>Faecalibacterium</taxon>
    </lineage>
</organism>
<name>A0A367G3S3_9FIRM</name>
<gene>
    <name evidence="1" type="ORF">C7J97_10300</name>
</gene>
<evidence type="ECO:0008006" key="3">
    <source>
        <dbReference type="Google" id="ProtNLM"/>
    </source>
</evidence>
<dbReference type="RefSeq" id="WP_113992977.1">
    <property type="nucleotide sequence ID" value="NZ_DAWEQT010000026.1"/>
</dbReference>
<accession>A0A367G3S3</accession>
<comment type="caution">
    <text evidence="1">The sequence shown here is derived from an EMBL/GenBank/DDBJ whole genome shotgun (WGS) entry which is preliminary data.</text>
</comment>
<dbReference type="EMBL" id="PXUP01000014">
    <property type="protein sequence ID" value="RCH44746.1"/>
    <property type="molecule type" value="Genomic_DNA"/>
</dbReference>
<reference evidence="1 2" key="1">
    <citation type="submission" date="2018-03" db="EMBL/GenBank/DDBJ databases">
        <title>Complete genome sequencing of Faecalibacterium prausnitzii strains isolated from the human gut.</title>
        <authorList>
            <person name="Fitzgerald B.C."/>
            <person name="Shkoporov A.N."/>
            <person name="Ross P.R."/>
            <person name="Hill C."/>
        </authorList>
    </citation>
    <scope>NUCLEOTIDE SEQUENCE [LARGE SCALE GENOMIC DNA]</scope>
    <source>
        <strain evidence="1 2">ATCC 27768</strain>
    </source>
</reference>